<reference evidence="4 5" key="1">
    <citation type="submission" date="2023-07" db="EMBL/GenBank/DDBJ databases">
        <title>Sequencing the genomes of 1000 actinobacteria strains.</title>
        <authorList>
            <person name="Klenk H.-P."/>
        </authorList>
    </citation>
    <scope>NUCLEOTIDE SEQUENCE [LARGE SCALE GENOMIC DNA]</scope>
    <source>
        <strain evidence="4 5">GD13</strain>
    </source>
</reference>
<keyword evidence="5" id="KW-1185">Reference proteome</keyword>
<evidence type="ECO:0000256" key="1">
    <source>
        <dbReference type="SAM" id="MobiDB-lite"/>
    </source>
</evidence>
<dbReference type="Gene3D" id="1.10.1040.20">
    <property type="entry name" value="ProC-like, C-terminal domain"/>
    <property type="match status" value="1"/>
</dbReference>
<feature type="compositionally biased region" description="Low complexity" evidence="1">
    <location>
        <begin position="312"/>
        <end position="322"/>
    </location>
</feature>
<dbReference type="Pfam" id="PF10728">
    <property type="entry name" value="DUF2520"/>
    <property type="match status" value="1"/>
</dbReference>
<dbReference type="InterPro" id="IPR037108">
    <property type="entry name" value="TM1727-like_C_sf"/>
</dbReference>
<protein>
    <submittedName>
        <fullName evidence="4">Short-subunit dehydrogenase-like oxidoreductase (DUF2520 family)</fullName>
    </submittedName>
</protein>
<dbReference type="PANTHER" id="PTHR40459:SF1">
    <property type="entry name" value="CONSERVED HYPOTHETICAL ALANINE AND LEUCINE RICH PROTEIN"/>
    <property type="match status" value="1"/>
</dbReference>
<dbReference type="Proteomes" id="UP001240447">
    <property type="component" value="Unassembled WGS sequence"/>
</dbReference>
<feature type="region of interest" description="Disordered" evidence="1">
    <location>
        <begin position="1"/>
        <end position="20"/>
    </location>
</feature>
<evidence type="ECO:0000259" key="3">
    <source>
        <dbReference type="Pfam" id="PF10728"/>
    </source>
</evidence>
<dbReference type="InterPro" id="IPR036291">
    <property type="entry name" value="NAD(P)-bd_dom_sf"/>
</dbReference>
<evidence type="ECO:0000313" key="4">
    <source>
        <dbReference type="EMBL" id="MDP9821604.1"/>
    </source>
</evidence>
<proteinExistence type="predicted"/>
<dbReference type="PANTHER" id="PTHR40459">
    <property type="entry name" value="CONSERVED HYPOTHETICAL ALANINE AND LEUCINE RICH PROTEIN"/>
    <property type="match status" value="1"/>
</dbReference>
<comment type="caution">
    <text evidence="4">The sequence shown here is derived from an EMBL/GenBank/DDBJ whole genome shotgun (WGS) entry which is preliminary data.</text>
</comment>
<sequence length="332" mass="33453">MRITPAPVPAGSPALPPSPSGSVTVGVIGAGRVGAVLGAILADTPGYALAAVSGETPATRERIAALLPGAQIRKPTDVARAADLLLLTVPDDRLAGVVCSLVGSGAIREGQYVVHTSGKHGLDVLQPAADLGAHVLALHPAMTFTGTAVDRARLQGCVFGVTATPADLAYADQLVAVLGARPVRVAEDQRALYHAGLAHGANHLVTLVAQAMDMLAASGVADPSGTLRPLLSAALDNALTDGDAALTGPVARGDRRTVRDHLAQITEHTPGSLDSYVAMARATVDRSAADGRLAGGRAAALHETLSEALPEAPGHPVAPADDAAADSERTPL</sequence>
<dbReference type="InterPro" id="IPR018931">
    <property type="entry name" value="DUF2520"/>
</dbReference>
<gene>
    <name evidence="4" type="ORF">J2S59_001413</name>
</gene>
<name>A0ABT9NMF3_9ACTN</name>
<dbReference type="InterPro" id="IPR008927">
    <property type="entry name" value="6-PGluconate_DH-like_C_sf"/>
</dbReference>
<dbReference type="EMBL" id="JAUSQM010000001">
    <property type="protein sequence ID" value="MDP9821604.1"/>
    <property type="molecule type" value="Genomic_DNA"/>
</dbReference>
<dbReference type="SUPFAM" id="SSF48179">
    <property type="entry name" value="6-phosphogluconate dehydrogenase C-terminal domain-like"/>
    <property type="match status" value="1"/>
</dbReference>
<evidence type="ECO:0000313" key="5">
    <source>
        <dbReference type="Proteomes" id="UP001240447"/>
    </source>
</evidence>
<dbReference type="Gene3D" id="3.40.50.720">
    <property type="entry name" value="NAD(P)-binding Rossmann-like Domain"/>
    <property type="match status" value="1"/>
</dbReference>
<organism evidence="4 5">
    <name type="scientific">Nocardioides massiliensis</name>
    <dbReference type="NCBI Taxonomy" id="1325935"/>
    <lineage>
        <taxon>Bacteria</taxon>
        <taxon>Bacillati</taxon>
        <taxon>Actinomycetota</taxon>
        <taxon>Actinomycetes</taxon>
        <taxon>Propionibacteriales</taxon>
        <taxon>Nocardioidaceae</taxon>
        <taxon>Nocardioides</taxon>
    </lineage>
</organism>
<dbReference type="SUPFAM" id="SSF51735">
    <property type="entry name" value="NAD(P)-binding Rossmann-fold domains"/>
    <property type="match status" value="1"/>
</dbReference>
<feature type="compositionally biased region" description="Pro residues" evidence="1">
    <location>
        <begin position="1"/>
        <end position="19"/>
    </location>
</feature>
<feature type="domain" description="DUF2520" evidence="3">
    <location>
        <begin position="157"/>
        <end position="283"/>
    </location>
</feature>
<evidence type="ECO:0000259" key="2">
    <source>
        <dbReference type="Pfam" id="PF10727"/>
    </source>
</evidence>
<dbReference type="InterPro" id="IPR019665">
    <property type="entry name" value="OxRdtase/DH_put_Rossmann_dom"/>
</dbReference>
<feature type="region of interest" description="Disordered" evidence="1">
    <location>
        <begin position="309"/>
        <end position="332"/>
    </location>
</feature>
<dbReference type="RefSeq" id="WP_306824958.1">
    <property type="nucleotide sequence ID" value="NZ_JAUSQM010000001.1"/>
</dbReference>
<dbReference type="Pfam" id="PF10727">
    <property type="entry name" value="Rossmann-like"/>
    <property type="match status" value="1"/>
</dbReference>
<accession>A0ABT9NMF3</accession>
<feature type="domain" description="Putative oxidoreductase/dehydrogenase Rossmann-like" evidence="2">
    <location>
        <begin position="23"/>
        <end position="140"/>
    </location>
</feature>